<organism evidence="2 3">
    <name type="scientific">Macrolepiota fuliginosa MF-IS2</name>
    <dbReference type="NCBI Taxonomy" id="1400762"/>
    <lineage>
        <taxon>Eukaryota</taxon>
        <taxon>Fungi</taxon>
        <taxon>Dikarya</taxon>
        <taxon>Basidiomycota</taxon>
        <taxon>Agaricomycotina</taxon>
        <taxon>Agaricomycetes</taxon>
        <taxon>Agaricomycetidae</taxon>
        <taxon>Agaricales</taxon>
        <taxon>Agaricineae</taxon>
        <taxon>Agaricaceae</taxon>
        <taxon>Macrolepiota</taxon>
    </lineage>
</organism>
<comment type="caution">
    <text evidence="2">The sequence shown here is derived from an EMBL/GenBank/DDBJ whole genome shotgun (WGS) entry which is preliminary data.</text>
</comment>
<protein>
    <recommendedName>
        <fullName evidence="4">F-box domain-containing protein</fullName>
    </recommendedName>
</protein>
<dbReference type="AlphaFoldDB" id="A0A9P6C9R5"/>
<dbReference type="Proteomes" id="UP000807342">
    <property type="component" value="Unassembled WGS sequence"/>
</dbReference>
<reference evidence="2" key="1">
    <citation type="submission" date="2020-11" db="EMBL/GenBank/DDBJ databases">
        <authorList>
            <consortium name="DOE Joint Genome Institute"/>
            <person name="Ahrendt S."/>
            <person name="Riley R."/>
            <person name="Andreopoulos W."/>
            <person name="Labutti K."/>
            <person name="Pangilinan J."/>
            <person name="Ruiz-Duenas F.J."/>
            <person name="Barrasa J.M."/>
            <person name="Sanchez-Garcia M."/>
            <person name="Camarero S."/>
            <person name="Miyauchi S."/>
            <person name="Serrano A."/>
            <person name="Linde D."/>
            <person name="Babiker R."/>
            <person name="Drula E."/>
            <person name="Ayuso-Fernandez I."/>
            <person name="Pacheco R."/>
            <person name="Padilla G."/>
            <person name="Ferreira P."/>
            <person name="Barriuso J."/>
            <person name="Kellner H."/>
            <person name="Castanera R."/>
            <person name="Alfaro M."/>
            <person name="Ramirez L."/>
            <person name="Pisabarro A.G."/>
            <person name="Kuo A."/>
            <person name="Tritt A."/>
            <person name="Lipzen A."/>
            <person name="He G."/>
            <person name="Yan M."/>
            <person name="Ng V."/>
            <person name="Cullen D."/>
            <person name="Martin F."/>
            <person name="Rosso M.-N."/>
            <person name="Henrissat B."/>
            <person name="Hibbett D."/>
            <person name="Martinez A.T."/>
            <person name="Grigoriev I.V."/>
        </authorList>
    </citation>
    <scope>NUCLEOTIDE SEQUENCE</scope>
    <source>
        <strain evidence="2">MF-IS2</strain>
    </source>
</reference>
<keyword evidence="3" id="KW-1185">Reference proteome</keyword>
<feature type="compositionally biased region" description="Pro residues" evidence="1">
    <location>
        <begin position="474"/>
        <end position="492"/>
    </location>
</feature>
<feature type="region of interest" description="Disordered" evidence="1">
    <location>
        <begin position="454"/>
        <end position="492"/>
    </location>
</feature>
<dbReference type="SUPFAM" id="SSF52047">
    <property type="entry name" value="RNI-like"/>
    <property type="match status" value="1"/>
</dbReference>
<proteinExistence type="predicted"/>
<evidence type="ECO:0000256" key="1">
    <source>
        <dbReference type="SAM" id="MobiDB-lite"/>
    </source>
</evidence>
<evidence type="ECO:0000313" key="3">
    <source>
        <dbReference type="Proteomes" id="UP000807342"/>
    </source>
</evidence>
<dbReference type="InterPro" id="IPR032675">
    <property type="entry name" value="LRR_dom_sf"/>
</dbReference>
<dbReference type="OrthoDB" id="3217549at2759"/>
<accession>A0A9P6C9R5</accession>
<evidence type="ECO:0000313" key="2">
    <source>
        <dbReference type="EMBL" id="KAF9453444.1"/>
    </source>
</evidence>
<sequence>MATLDEQDFPTESERKRVAKRVSRRLDRIAILREEIAQLTRENTKDRFYIATHRLLPREVLGEVFLHAAIQCSGTWLAPVVISHVSRHWRDVINSTPRAWSHICIRIIPNSSYSQIVKTWLELSGHSPLHLRFETPHWGTGTSLGSYLALLQPHVSRWYSVEIFIGEAPHHTIWNIQLLLQQFNFDMPALRSFYLDTTRQLWQDYRVLGGVVPMLKHLNIGHCRPGLTNHWLSHLEALEITHAIHSLYYMHGLLQACPLLTSLKLDVVIQEREMRGWSVVELPKLRNLFLNDIIYLSFLRLPNLSSFTFSKKPVTCLQEGHKLFSSLSIMLEMSHNTIFQDLSLVDVDISRFNITTTDFPSFSNLHLTRCTIRPDALTHHDQTSVWASLNTLEFNSCDQIPDALIDLFIEDNTWVGSLRRLSFSDCFGVGPDLVARVLACKMCPQVAYSASTRTSPRQITSARSGPSNRLPVFFPAPTPVTLPPPPLPRTSS</sequence>
<dbReference type="Gene3D" id="3.80.10.10">
    <property type="entry name" value="Ribonuclease Inhibitor"/>
    <property type="match status" value="1"/>
</dbReference>
<evidence type="ECO:0008006" key="4">
    <source>
        <dbReference type="Google" id="ProtNLM"/>
    </source>
</evidence>
<dbReference type="EMBL" id="MU151061">
    <property type="protein sequence ID" value="KAF9453444.1"/>
    <property type="molecule type" value="Genomic_DNA"/>
</dbReference>
<feature type="compositionally biased region" description="Polar residues" evidence="1">
    <location>
        <begin position="454"/>
        <end position="467"/>
    </location>
</feature>
<name>A0A9P6C9R5_9AGAR</name>
<gene>
    <name evidence="2" type="ORF">P691DRAFT_771420</name>
</gene>